<protein>
    <submittedName>
        <fullName evidence="1">Uncharacterized protein</fullName>
    </submittedName>
</protein>
<gene>
    <name evidence="1" type="ORF">RHSIM_Rhsim03G0161900</name>
</gene>
<dbReference type="OrthoDB" id="10394152at2759"/>
<dbReference type="EMBL" id="WJXA01000003">
    <property type="protein sequence ID" value="KAF7147256.1"/>
    <property type="molecule type" value="Genomic_DNA"/>
</dbReference>
<proteinExistence type="predicted"/>
<comment type="caution">
    <text evidence="1">The sequence shown here is derived from an EMBL/GenBank/DDBJ whole genome shotgun (WGS) entry which is preliminary data.</text>
</comment>
<evidence type="ECO:0000313" key="1">
    <source>
        <dbReference type="EMBL" id="KAF7147256.1"/>
    </source>
</evidence>
<name>A0A834H430_RHOSS</name>
<evidence type="ECO:0000313" key="2">
    <source>
        <dbReference type="Proteomes" id="UP000626092"/>
    </source>
</evidence>
<dbReference type="Proteomes" id="UP000626092">
    <property type="component" value="Unassembled WGS sequence"/>
</dbReference>
<keyword evidence="2" id="KW-1185">Reference proteome</keyword>
<dbReference type="AlphaFoldDB" id="A0A834H430"/>
<sequence length="479" mass="53162">MTLAGPSALVSSFDSQVLSCAVWHQFSLLLRACSARGVNFTHSRGHAGSTLHNLGSRDLGTLAMALAGPSALASSFSLQVLSCAAWHQLPLCVAERCSRLATCHSPDPSTCWRMRTPGFVTLVYCVVRMERDEESLLVLHVPGKILRYFFGDGTLNKICDVAIPPSDSFSLRRNPNSTAVVSGLFVHPVSDLLTADTYRAATVPQLYFIPLTNTTGGSTPTHKPHPHFNDLAFFPCLSAVPYYQIATYSSETRSWKASGELFTVDFYKYDNSGVYRNGAVHWFNRWQNRDSLYYNVDEERMGIISAPPARELRNCYGRDSMHYGEFWGRCSGPGSSYYGESGGHLHLVETYRFGPTNQVDVYEMAGDYSMWSEKYQVDDLDGIGIVRRPRGYSSISVLCVVRTERDEESFMVLPVPGKILEYGFADGNFKELCGVAAPEGFDNEGGVQDVLTYFWCDCYPYVESLSLSLVFDIGAARSL</sequence>
<dbReference type="InterPro" id="IPR055290">
    <property type="entry name" value="At3g26010-like"/>
</dbReference>
<organism evidence="1 2">
    <name type="scientific">Rhododendron simsii</name>
    <name type="common">Sims's rhododendron</name>
    <dbReference type="NCBI Taxonomy" id="118357"/>
    <lineage>
        <taxon>Eukaryota</taxon>
        <taxon>Viridiplantae</taxon>
        <taxon>Streptophyta</taxon>
        <taxon>Embryophyta</taxon>
        <taxon>Tracheophyta</taxon>
        <taxon>Spermatophyta</taxon>
        <taxon>Magnoliopsida</taxon>
        <taxon>eudicotyledons</taxon>
        <taxon>Gunneridae</taxon>
        <taxon>Pentapetalae</taxon>
        <taxon>asterids</taxon>
        <taxon>Ericales</taxon>
        <taxon>Ericaceae</taxon>
        <taxon>Ericoideae</taxon>
        <taxon>Rhodoreae</taxon>
        <taxon>Rhododendron</taxon>
    </lineage>
</organism>
<dbReference type="PANTHER" id="PTHR35546:SF115">
    <property type="entry name" value="F-BOX DOMAIN-CONTAINING PROTEIN"/>
    <property type="match status" value="1"/>
</dbReference>
<reference evidence="1" key="1">
    <citation type="submission" date="2019-11" db="EMBL/GenBank/DDBJ databases">
        <authorList>
            <person name="Liu Y."/>
            <person name="Hou J."/>
            <person name="Li T.-Q."/>
            <person name="Guan C.-H."/>
            <person name="Wu X."/>
            <person name="Wu H.-Z."/>
            <person name="Ling F."/>
            <person name="Zhang R."/>
            <person name="Shi X.-G."/>
            <person name="Ren J.-P."/>
            <person name="Chen E.-F."/>
            <person name="Sun J.-M."/>
        </authorList>
    </citation>
    <scope>NUCLEOTIDE SEQUENCE</scope>
    <source>
        <strain evidence="1">Adult_tree_wgs_1</strain>
        <tissue evidence="1">Leaves</tissue>
    </source>
</reference>
<accession>A0A834H430</accession>
<dbReference type="PANTHER" id="PTHR35546">
    <property type="entry name" value="F-BOX PROTEIN INTERACTION DOMAIN PROTEIN-RELATED"/>
    <property type="match status" value="1"/>
</dbReference>